<organism evidence="2 3">
    <name type="scientific">Petromyces alliaceus</name>
    <name type="common">Aspergillus alliaceus</name>
    <dbReference type="NCBI Taxonomy" id="209559"/>
    <lineage>
        <taxon>Eukaryota</taxon>
        <taxon>Fungi</taxon>
        <taxon>Dikarya</taxon>
        <taxon>Ascomycota</taxon>
        <taxon>Pezizomycotina</taxon>
        <taxon>Eurotiomycetes</taxon>
        <taxon>Eurotiomycetidae</taxon>
        <taxon>Eurotiales</taxon>
        <taxon>Aspergillaceae</taxon>
        <taxon>Aspergillus</taxon>
        <taxon>Aspergillus subgen. Circumdati</taxon>
    </lineage>
</organism>
<dbReference type="EMBL" id="SPNV01000020">
    <property type="protein sequence ID" value="KAF5865362.1"/>
    <property type="molecule type" value="Genomic_DNA"/>
</dbReference>
<gene>
    <name evidence="2" type="ORF">ETB97_004173</name>
</gene>
<keyword evidence="1" id="KW-0175">Coiled coil</keyword>
<evidence type="ECO:0000313" key="3">
    <source>
        <dbReference type="Proteomes" id="UP000541154"/>
    </source>
</evidence>
<proteinExistence type="predicted"/>
<dbReference type="InterPro" id="IPR011333">
    <property type="entry name" value="SKP1/BTB/POZ_sf"/>
</dbReference>
<dbReference type="Proteomes" id="UP000541154">
    <property type="component" value="Unassembled WGS sequence"/>
</dbReference>
<evidence type="ECO:0008006" key="4">
    <source>
        <dbReference type="Google" id="ProtNLM"/>
    </source>
</evidence>
<reference evidence="2 3" key="1">
    <citation type="submission" date="2019-04" db="EMBL/GenBank/DDBJ databases">
        <title>Aspergillus burnettii sp. nov., novel species from soil in southeast Queensland.</title>
        <authorList>
            <person name="Gilchrist C.L.M."/>
            <person name="Pitt J.I."/>
            <person name="Lange L."/>
            <person name="Lacey H.J."/>
            <person name="Vuong D."/>
            <person name="Midgley D.J."/>
            <person name="Greenfield P."/>
            <person name="Bradbury M."/>
            <person name="Lacey E."/>
            <person name="Busk P.K."/>
            <person name="Pilgaard B."/>
            <person name="Chooi Y.H."/>
            <person name="Piggott A.M."/>
        </authorList>
    </citation>
    <scope>NUCLEOTIDE SEQUENCE [LARGE SCALE GENOMIC DNA]</scope>
    <source>
        <strain evidence="2 3">FRR 5400</strain>
    </source>
</reference>
<name>A0A8H6ADV0_PETAA</name>
<protein>
    <recommendedName>
        <fullName evidence="4">BTB domain-containing protein</fullName>
    </recommendedName>
</protein>
<feature type="coiled-coil region" evidence="1">
    <location>
        <begin position="281"/>
        <end position="322"/>
    </location>
</feature>
<dbReference type="PANTHER" id="PTHR47843">
    <property type="entry name" value="BTB DOMAIN-CONTAINING PROTEIN-RELATED"/>
    <property type="match status" value="1"/>
</dbReference>
<dbReference type="Gene3D" id="3.30.710.10">
    <property type="entry name" value="Potassium Channel Kv1.1, Chain A"/>
    <property type="match status" value="1"/>
</dbReference>
<dbReference type="AlphaFoldDB" id="A0A8H6ADV0"/>
<sequence length="345" mass="38724">MAPRSKLHQYTKIFREHPVQIFVGSSKKPYFVHPGALSWCNTSALNARINGPWRENGANEPIDWTDFDERTVECVLSYLYTQDYHVPSSESEPNSICENADGASATIGVESLANDAESSTSSPVLADELEFNRPLTPLSRCLRVGLPPETIQTAAGGLTQRTLQDCDNNLAEEILIHAKVYCFAHRFLISDLETFALQRLTQVLLTIDAQNDTLFPYLADAIRFVYDSTPSAQLQDNQARKLLSQYVGLKYTILANKNLTQLLEEGGEFMTDLSHKLSRRLAVSETGAQSLEEQIDELQTRLNELEASYQDKESQLQSARGELAEWESWNRGISGKYRKARRNGG</sequence>
<accession>A0A8H6ADV0</accession>
<comment type="caution">
    <text evidence="2">The sequence shown here is derived from an EMBL/GenBank/DDBJ whole genome shotgun (WGS) entry which is preliminary data.</text>
</comment>
<evidence type="ECO:0000256" key="1">
    <source>
        <dbReference type="SAM" id="Coils"/>
    </source>
</evidence>
<keyword evidence="3" id="KW-1185">Reference proteome</keyword>
<evidence type="ECO:0000313" key="2">
    <source>
        <dbReference type="EMBL" id="KAF5865362.1"/>
    </source>
</evidence>